<evidence type="ECO:0000259" key="2">
    <source>
        <dbReference type="Pfam" id="PF12697"/>
    </source>
</evidence>
<name>A0ABV6JD80_9BACL</name>
<protein>
    <submittedName>
        <fullName evidence="3">Alpha/beta hydrolase</fullName>
    </submittedName>
</protein>
<reference evidence="3 4" key="1">
    <citation type="submission" date="2024-09" db="EMBL/GenBank/DDBJ databases">
        <authorList>
            <person name="Sun Q."/>
            <person name="Mori K."/>
        </authorList>
    </citation>
    <scope>NUCLEOTIDE SEQUENCE [LARGE SCALE GENOMIC DNA]</scope>
    <source>
        <strain evidence="3 4">CCM 4839</strain>
    </source>
</reference>
<dbReference type="Pfam" id="PF12697">
    <property type="entry name" value="Abhydrolase_6"/>
    <property type="match status" value="1"/>
</dbReference>
<keyword evidence="1" id="KW-0472">Membrane</keyword>
<evidence type="ECO:0000313" key="3">
    <source>
        <dbReference type="EMBL" id="MFC0393707.1"/>
    </source>
</evidence>
<keyword evidence="3" id="KW-0378">Hydrolase</keyword>
<dbReference type="InterPro" id="IPR000073">
    <property type="entry name" value="AB_hydrolase_1"/>
</dbReference>
<dbReference type="PANTHER" id="PTHR12277:SF81">
    <property type="entry name" value="PROTEIN ABHD13"/>
    <property type="match status" value="1"/>
</dbReference>
<dbReference type="SUPFAM" id="SSF53474">
    <property type="entry name" value="alpha/beta-Hydrolases"/>
    <property type="match status" value="1"/>
</dbReference>
<sequence length="374" mass="40653">MSTITAPMLPVGGSYTPGLLPTPEPSPQPADNRFISSRRKHTALAILSAFTAMLLFAGLAFHGYVAWIIAHPYVAPLTSNPMLAKGLNYTDVSFPSRSGKTTVHGWYIPASESGGPKPGRAIETAGTNPAQQTAATAALAANPSKRTVVFSHGYGANREETWVPMYELAGLLHRLQYNVLMFDYGYASTEDRSPATGGLEESKQLLAAVDYASSQGAEELIVWGFSMGAGTALQAALQTDQIDAMILDSLFLPSPESLFSNVRQHLDLPRYPSLPLIEWMLPFWTGTTFNNIPSKQVLETAYSIPTFIMHGTEDAKAPVETAKHIASGQFNPLSREWIVDGGKHELLFQSHPKEYIQRAALFLSQVDAARKSDI</sequence>
<dbReference type="Gene3D" id="3.40.50.1820">
    <property type="entry name" value="alpha/beta hydrolase"/>
    <property type="match status" value="1"/>
</dbReference>
<feature type="transmembrane region" description="Helical" evidence="1">
    <location>
        <begin position="43"/>
        <end position="70"/>
    </location>
</feature>
<evidence type="ECO:0000313" key="4">
    <source>
        <dbReference type="Proteomes" id="UP001589818"/>
    </source>
</evidence>
<feature type="domain" description="AB hydrolase-1" evidence="2">
    <location>
        <begin position="148"/>
        <end position="356"/>
    </location>
</feature>
<keyword evidence="1" id="KW-0812">Transmembrane</keyword>
<dbReference type="InterPro" id="IPR029058">
    <property type="entry name" value="AB_hydrolase_fold"/>
</dbReference>
<keyword evidence="1" id="KW-1133">Transmembrane helix</keyword>
<dbReference type="EMBL" id="JBHLVF010000034">
    <property type="protein sequence ID" value="MFC0393707.1"/>
    <property type="molecule type" value="Genomic_DNA"/>
</dbReference>
<keyword evidence="4" id="KW-1185">Reference proteome</keyword>
<organism evidence="3 4">
    <name type="scientific">Paenibacillus mendelii</name>
    <dbReference type="NCBI Taxonomy" id="206163"/>
    <lineage>
        <taxon>Bacteria</taxon>
        <taxon>Bacillati</taxon>
        <taxon>Bacillota</taxon>
        <taxon>Bacilli</taxon>
        <taxon>Bacillales</taxon>
        <taxon>Paenibacillaceae</taxon>
        <taxon>Paenibacillus</taxon>
    </lineage>
</organism>
<proteinExistence type="predicted"/>
<accession>A0ABV6JD80</accession>
<evidence type="ECO:0000256" key="1">
    <source>
        <dbReference type="SAM" id="Phobius"/>
    </source>
</evidence>
<dbReference type="RefSeq" id="WP_256555532.1">
    <property type="nucleotide sequence ID" value="NZ_JANHOF010000013.1"/>
</dbReference>
<dbReference type="Proteomes" id="UP001589818">
    <property type="component" value="Unassembled WGS sequence"/>
</dbReference>
<comment type="caution">
    <text evidence="3">The sequence shown here is derived from an EMBL/GenBank/DDBJ whole genome shotgun (WGS) entry which is preliminary data.</text>
</comment>
<dbReference type="GO" id="GO:0016787">
    <property type="term" value="F:hydrolase activity"/>
    <property type="evidence" value="ECO:0007669"/>
    <property type="project" value="UniProtKB-KW"/>
</dbReference>
<dbReference type="PANTHER" id="PTHR12277">
    <property type="entry name" value="ALPHA/BETA HYDROLASE DOMAIN-CONTAINING PROTEIN"/>
    <property type="match status" value="1"/>
</dbReference>
<gene>
    <name evidence="3" type="ORF">ACFFJ8_20350</name>
</gene>